<proteinExistence type="predicted"/>
<dbReference type="FunCoup" id="A0A804M488">
    <property type="interactions" value="21"/>
</dbReference>
<reference evidence="2" key="2">
    <citation type="submission" date="2019-07" db="EMBL/GenBank/DDBJ databases">
        <authorList>
            <person name="Seetharam A."/>
            <person name="Woodhouse M."/>
            <person name="Cannon E."/>
        </authorList>
    </citation>
    <scope>NUCLEOTIDE SEQUENCE [LARGE SCALE GENOMIC DNA]</scope>
    <source>
        <strain evidence="2">cv. B73</strain>
    </source>
</reference>
<sequence>MAWSHGTSPLFPQVYKLEQILMRGPSICDTLARCSLQRKCPRSDRIISEQLVDFVPDLLLGEDAPLVGTDPQARAPHVADVLLVQELVGKVWPTQERDAVTHPFHGRVPSTVRDEACHRRVREHALLGSPADDEPRVSDAAPELVQPALVDAVGKVRPDHPQKRASRERQPVGELLEPCGVEDCEAPEGHVDN</sequence>
<dbReference type="EnsemblPlants" id="Zm00001eb057780_T002">
    <property type="protein sequence ID" value="Zm00001eb057780_P002"/>
    <property type="gene ID" value="Zm00001eb057780"/>
</dbReference>
<dbReference type="Gramene" id="Zm00001eb057780_T004">
    <property type="protein sequence ID" value="Zm00001eb057780_P004"/>
    <property type="gene ID" value="Zm00001eb057780"/>
</dbReference>
<dbReference type="Gramene" id="Zm00001eb057780_T002">
    <property type="protein sequence ID" value="Zm00001eb057780_P002"/>
    <property type="gene ID" value="Zm00001eb057780"/>
</dbReference>
<reference evidence="2" key="3">
    <citation type="submission" date="2021-05" db="UniProtKB">
        <authorList>
            <consortium name="EnsemblPlants"/>
        </authorList>
    </citation>
    <scope>IDENTIFICATION</scope>
    <source>
        <strain evidence="2">cv. B73</strain>
    </source>
</reference>
<dbReference type="Proteomes" id="UP000007305">
    <property type="component" value="Chromosome 1"/>
</dbReference>
<reference evidence="3" key="1">
    <citation type="submission" date="2015-12" db="EMBL/GenBank/DDBJ databases">
        <title>Update maize B73 reference genome by single molecule sequencing technologies.</title>
        <authorList>
            <consortium name="Maize Genome Sequencing Project"/>
            <person name="Ware D."/>
        </authorList>
    </citation>
    <scope>NUCLEOTIDE SEQUENCE [LARGE SCALE GENOMIC DNA]</scope>
    <source>
        <strain evidence="3">cv. B73</strain>
    </source>
</reference>
<evidence type="ECO:0000256" key="1">
    <source>
        <dbReference type="SAM" id="MobiDB-lite"/>
    </source>
</evidence>
<dbReference type="AlphaFoldDB" id="A0A804M488"/>
<name>A0A804M488_MAIZE</name>
<feature type="region of interest" description="Disordered" evidence="1">
    <location>
        <begin position="153"/>
        <end position="174"/>
    </location>
</feature>
<protein>
    <submittedName>
        <fullName evidence="2">Uncharacterized protein</fullName>
    </submittedName>
</protein>
<accession>A0A804M488</accession>
<keyword evidence="3" id="KW-1185">Reference proteome</keyword>
<evidence type="ECO:0000313" key="2">
    <source>
        <dbReference type="EnsemblPlants" id="Zm00001eb057780_P002"/>
    </source>
</evidence>
<evidence type="ECO:0000313" key="3">
    <source>
        <dbReference type="Proteomes" id="UP000007305"/>
    </source>
</evidence>
<feature type="compositionally biased region" description="Basic and acidic residues" evidence="1">
    <location>
        <begin position="154"/>
        <end position="171"/>
    </location>
</feature>
<organism evidence="2 3">
    <name type="scientific">Zea mays</name>
    <name type="common">Maize</name>
    <dbReference type="NCBI Taxonomy" id="4577"/>
    <lineage>
        <taxon>Eukaryota</taxon>
        <taxon>Viridiplantae</taxon>
        <taxon>Streptophyta</taxon>
        <taxon>Embryophyta</taxon>
        <taxon>Tracheophyta</taxon>
        <taxon>Spermatophyta</taxon>
        <taxon>Magnoliopsida</taxon>
        <taxon>Liliopsida</taxon>
        <taxon>Poales</taxon>
        <taxon>Poaceae</taxon>
        <taxon>PACMAD clade</taxon>
        <taxon>Panicoideae</taxon>
        <taxon>Andropogonodae</taxon>
        <taxon>Andropogoneae</taxon>
        <taxon>Tripsacinae</taxon>
        <taxon>Zea</taxon>
    </lineage>
</organism>
<dbReference type="EnsemblPlants" id="Zm00001eb057780_T004">
    <property type="protein sequence ID" value="Zm00001eb057780_P004"/>
    <property type="gene ID" value="Zm00001eb057780"/>
</dbReference>